<organism evidence="3 4">
    <name type="scientific">Thelohanellus kitauei</name>
    <name type="common">Myxosporean</name>
    <dbReference type="NCBI Taxonomy" id="669202"/>
    <lineage>
        <taxon>Eukaryota</taxon>
        <taxon>Metazoa</taxon>
        <taxon>Cnidaria</taxon>
        <taxon>Myxozoa</taxon>
        <taxon>Myxosporea</taxon>
        <taxon>Bivalvulida</taxon>
        <taxon>Platysporina</taxon>
        <taxon>Myxobolidae</taxon>
        <taxon>Thelohanellus</taxon>
    </lineage>
</organism>
<gene>
    <name evidence="3" type="ORF">RF11_08552</name>
</gene>
<keyword evidence="4" id="KW-1185">Reference proteome</keyword>
<dbReference type="InterPro" id="IPR023796">
    <property type="entry name" value="Serpin_dom"/>
</dbReference>
<evidence type="ECO:0000313" key="4">
    <source>
        <dbReference type="Proteomes" id="UP000031668"/>
    </source>
</evidence>
<name>A0A0C2M3Q6_THEKT</name>
<dbReference type="EMBL" id="JWZT01005293">
    <property type="protein sequence ID" value="KII61640.1"/>
    <property type="molecule type" value="Genomic_DNA"/>
</dbReference>
<protein>
    <submittedName>
        <fullName evidence="3">Heparin cofactor 2</fullName>
    </submittedName>
</protein>
<dbReference type="OrthoDB" id="671595at2759"/>
<reference evidence="3 4" key="1">
    <citation type="journal article" date="2014" name="Genome Biol. Evol.">
        <title>The genome of the myxosporean Thelohanellus kitauei shows adaptations to nutrient acquisition within its fish host.</title>
        <authorList>
            <person name="Yang Y."/>
            <person name="Xiong J."/>
            <person name="Zhou Z."/>
            <person name="Huo F."/>
            <person name="Miao W."/>
            <person name="Ran C."/>
            <person name="Liu Y."/>
            <person name="Zhang J."/>
            <person name="Feng J."/>
            <person name="Wang M."/>
            <person name="Wang M."/>
            <person name="Wang L."/>
            <person name="Yao B."/>
        </authorList>
    </citation>
    <scope>NUCLEOTIDE SEQUENCE [LARGE SCALE GENOMIC DNA]</scope>
    <source>
        <strain evidence="3">Wuqing</strain>
    </source>
</reference>
<dbReference type="Pfam" id="PF00079">
    <property type="entry name" value="Serpin"/>
    <property type="match status" value="1"/>
</dbReference>
<evidence type="ECO:0000259" key="2">
    <source>
        <dbReference type="Pfam" id="PF00079"/>
    </source>
</evidence>
<feature type="domain" description="Serpin" evidence="2">
    <location>
        <begin position="64"/>
        <end position="175"/>
    </location>
</feature>
<dbReference type="InterPro" id="IPR036186">
    <property type="entry name" value="Serpin_sf"/>
</dbReference>
<evidence type="ECO:0000256" key="1">
    <source>
        <dbReference type="ARBA" id="ARBA00009500"/>
    </source>
</evidence>
<evidence type="ECO:0000313" key="3">
    <source>
        <dbReference type="EMBL" id="KII61640.1"/>
    </source>
</evidence>
<dbReference type="GO" id="GO:0005615">
    <property type="term" value="C:extracellular space"/>
    <property type="evidence" value="ECO:0007669"/>
    <property type="project" value="InterPro"/>
</dbReference>
<sequence>MNGNFKGTFRNSDLDTRMILLNTYKIHPFWEFFFDVNKTQKEKFSAQNRELSSYMLSRYYHYSRPHFVDLKLPRFTISNQHNLVDTLKRFNVIDLLDKNVSDILGITDRGEFIRSIIQVVKLVVDESGETTRNKGLDATTRIIPKAKFYVDRPFTFYIYHHHWQIILLSSIITNPNGE</sequence>
<dbReference type="Proteomes" id="UP000031668">
    <property type="component" value="Unassembled WGS sequence"/>
</dbReference>
<accession>A0A0C2M3Q6</accession>
<dbReference type="PANTHER" id="PTHR11461">
    <property type="entry name" value="SERINE PROTEASE INHIBITOR, SERPIN"/>
    <property type="match status" value="1"/>
</dbReference>
<dbReference type="InterPro" id="IPR000215">
    <property type="entry name" value="Serpin_fam"/>
</dbReference>
<dbReference type="GO" id="GO:0004867">
    <property type="term" value="F:serine-type endopeptidase inhibitor activity"/>
    <property type="evidence" value="ECO:0007669"/>
    <property type="project" value="InterPro"/>
</dbReference>
<dbReference type="SUPFAM" id="SSF56574">
    <property type="entry name" value="Serpins"/>
    <property type="match status" value="1"/>
</dbReference>
<comment type="caution">
    <text evidence="3">The sequence shown here is derived from an EMBL/GenBank/DDBJ whole genome shotgun (WGS) entry which is preliminary data.</text>
</comment>
<comment type="similarity">
    <text evidence="1">Belongs to the serpin family.</text>
</comment>
<dbReference type="Gene3D" id="3.30.497.10">
    <property type="entry name" value="Antithrombin, subunit I, domain 2"/>
    <property type="match status" value="1"/>
</dbReference>
<dbReference type="PANTHER" id="PTHR11461:SF211">
    <property type="entry name" value="GH10112P-RELATED"/>
    <property type="match status" value="1"/>
</dbReference>
<proteinExistence type="inferred from homology"/>
<dbReference type="AlphaFoldDB" id="A0A0C2M3Q6"/>
<dbReference type="InterPro" id="IPR042178">
    <property type="entry name" value="Serpin_sf_1"/>
</dbReference>